<dbReference type="InterPro" id="IPR058702">
    <property type="entry name" value="MafI2-like"/>
</dbReference>
<name>A0ABR6WDS7_9BACT</name>
<reference evidence="1 2" key="1">
    <citation type="submission" date="2019-06" db="EMBL/GenBank/DDBJ databases">
        <title>Spirosoma utsteinense sp. nov. isolated from Antarctic ice-free soils.</title>
        <authorList>
            <person name="Tahon G."/>
        </authorList>
    </citation>
    <scope>NUCLEOTIDE SEQUENCE [LARGE SCALE GENOMIC DNA]</scope>
    <source>
        <strain evidence="1 2">LMG 31447</strain>
    </source>
</reference>
<accession>A0ABR6WDS7</accession>
<comment type="caution">
    <text evidence="1">The sequence shown here is derived from an EMBL/GenBank/DDBJ whole genome shotgun (WGS) entry which is preliminary data.</text>
</comment>
<keyword evidence="2" id="KW-1185">Reference proteome</keyword>
<gene>
    <name evidence="1" type="ORF">FH603_5246</name>
</gene>
<protein>
    <submittedName>
        <fullName evidence="1">Uncharacterized protein</fullName>
    </submittedName>
</protein>
<sequence>MLTYQNIMLSVQRALLGAIKPHMRAILVGFDEESIYIKSVVDQSVTEEDREDLSIIGGEILADFPFINSIVEECSFSNDKPSALTINSFKGFAYMRYELCE</sequence>
<dbReference type="Proteomes" id="UP000700732">
    <property type="component" value="Unassembled WGS sequence"/>
</dbReference>
<dbReference type="Pfam" id="PF26541">
    <property type="entry name" value="MafI2"/>
    <property type="match status" value="1"/>
</dbReference>
<organism evidence="1 2">
    <name type="scientific">Spirosoma utsteinense</name>
    <dbReference type="NCBI Taxonomy" id="2585773"/>
    <lineage>
        <taxon>Bacteria</taxon>
        <taxon>Pseudomonadati</taxon>
        <taxon>Bacteroidota</taxon>
        <taxon>Cytophagia</taxon>
        <taxon>Cytophagales</taxon>
        <taxon>Cytophagaceae</taxon>
        <taxon>Spirosoma</taxon>
    </lineage>
</organism>
<evidence type="ECO:0000313" key="2">
    <source>
        <dbReference type="Proteomes" id="UP000700732"/>
    </source>
</evidence>
<dbReference type="RefSeq" id="WP_186741485.1">
    <property type="nucleotide sequence ID" value="NZ_VFIA01000056.1"/>
</dbReference>
<evidence type="ECO:0000313" key="1">
    <source>
        <dbReference type="EMBL" id="MBC3794714.1"/>
    </source>
</evidence>
<proteinExistence type="predicted"/>
<dbReference type="EMBL" id="VFIA01000056">
    <property type="protein sequence ID" value="MBC3794714.1"/>
    <property type="molecule type" value="Genomic_DNA"/>
</dbReference>